<keyword evidence="5" id="KW-0472">Membrane</keyword>
<dbReference type="GO" id="GO:0098552">
    <property type="term" value="C:side of membrane"/>
    <property type="evidence" value="ECO:0007669"/>
    <property type="project" value="UniProtKB-KW"/>
</dbReference>
<dbReference type="RefSeq" id="XP_041554338.1">
    <property type="nucleotide sequence ID" value="XM_041701454.1"/>
</dbReference>
<feature type="signal peptide" evidence="10">
    <location>
        <begin position="1"/>
        <end position="18"/>
    </location>
</feature>
<reference evidence="12" key="2">
    <citation type="submission" date="2021-02" db="EMBL/GenBank/DDBJ databases">
        <title>Aspergillus puulaauensis MK2 genome sequence.</title>
        <authorList>
            <person name="Futagami T."/>
            <person name="Mori K."/>
            <person name="Kadooka C."/>
            <person name="Tanaka T."/>
        </authorList>
    </citation>
    <scope>NUCLEOTIDE SEQUENCE</scope>
    <source>
        <strain evidence="12">MK2</strain>
    </source>
</reference>
<evidence type="ECO:0000256" key="3">
    <source>
        <dbReference type="ARBA" id="ARBA00010031"/>
    </source>
</evidence>
<keyword evidence="4" id="KW-0964">Secreted</keyword>
<keyword evidence="7" id="KW-1015">Disulfide bond</keyword>
<feature type="compositionally biased region" description="Low complexity" evidence="9">
    <location>
        <begin position="713"/>
        <end position="740"/>
    </location>
</feature>
<evidence type="ECO:0000259" key="11">
    <source>
        <dbReference type="Pfam" id="PF05730"/>
    </source>
</evidence>
<accession>A0A7R7XIZ8</accession>
<keyword evidence="5" id="KW-0336">GPI-anchor</keyword>
<feature type="region of interest" description="Disordered" evidence="9">
    <location>
        <begin position="438"/>
        <end position="469"/>
    </location>
</feature>
<dbReference type="GeneID" id="64972149"/>
<feature type="chain" id="PRO_5030765879" description="CFEM domain-containing protein" evidence="10">
    <location>
        <begin position="19"/>
        <end position="775"/>
    </location>
</feature>
<evidence type="ECO:0000256" key="10">
    <source>
        <dbReference type="SAM" id="SignalP"/>
    </source>
</evidence>
<feature type="region of interest" description="Disordered" evidence="9">
    <location>
        <begin position="637"/>
        <end position="661"/>
    </location>
</feature>
<feature type="region of interest" description="Disordered" evidence="9">
    <location>
        <begin position="707"/>
        <end position="750"/>
    </location>
</feature>
<feature type="region of interest" description="Disordered" evidence="9">
    <location>
        <begin position="308"/>
        <end position="377"/>
    </location>
</feature>
<name>A0A7R7XIZ8_9EURO</name>
<organism evidence="12 13">
    <name type="scientific">Aspergillus puulaauensis</name>
    <dbReference type="NCBI Taxonomy" id="1220207"/>
    <lineage>
        <taxon>Eukaryota</taxon>
        <taxon>Fungi</taxon>
        <taxon>Dikarya</taxon>
        <taxon>Ascomycota</taxon>
        <taxon>Pezizomycotina</taxon>
        <taxon>Eurotiomycetes</taxon>
        <taxon>Eurotiomycetidae</taxon>
        <taxon>Eurotiales</taxon>
        <taxon>Aspergillaceae</taxon>
        <taxon>Aspergillus</taxon>
    </lineage>
</organism>
<dbReference type="EMBL" id="AP024445">
    <property type="protein sequence ID" value="BCS22144.1"/>
    <property type="molecule type" value="Genomic_DNA"/>
</dbReference>
<protein>
    <recommendedName>
        <fullName evidence="11">CFEM domain-containing protein</fullName>
    </recommendedName>
</protein>
<gene>
    <name evidence="12" type="ORF">APUU_30369S</name>
</gene>
<evidence type="ECO:0000256" key="4">
    <source>
        <dbReference type="ARBA" id="ARBA00022525"/>
    </source>
</evidence>
<evidence type="ECO:0000313" key="13">
    <source>
        <dbReference type="Proteomes" id="UP000654913"/>
    </source>
</evidence>
<dbReference type="Pfam" id="PF05730">
    <property type="entry name" value="CFEM"/>
    <property type="match status" value="1"/>
</dbReference>
<comment type="similarity">
    <text evidence="3">Belongs to the RBT5 family.</text>
</comment>
<evidence type="ECO:0000256" key="9">
    <source>
        <dbReference type="SAM" id="MobiDB-lite"/>
    </source>
</evidence>
<comment type="subcellular location">
    <subcellularLocation>
        <location evidence="1">Membrane</location>
        <topology evidence="1">Lipid-anchor</topology>
        <topology evidence="1">GPI-anchor</topology>
    </subcellularLocation>
    <subcellularLocation>
        <location evidence="2">Secreted</location>
    </subcellularLocation>
</comment>
<dbReference type="AlphaFoldDB" id="A0A7R7XIZ8"/>
<evidence type="ECO:0000256" key="1">
    <source>
        <dbReference type="ARBA" id="ARBA00004589"/>
    </source>
</evidence>
<keyword evidence="13" id="KW-1185">Reference proteome</keyword>
<evidence type="ECO:0000256" key="6">
    <source>
        <dbReference type="ARBA" id="ARBA00022729"/>
    </source>
</evidence>
<feature type="domain" description="CFEM" evidence="11">
    <location>
        <begin position="553"/>
        <end position="617"/>
    </location>
</feature>
<proteinExistence type="inferred from homology"/>
<evidence type="ECO:0000256" key="7">
    <source>
        <dbReference type="ARBA" id="ARBA00023157"/>
    </source>
</evidence>
<feature type="compositionally biased region" description="Polar residues" evidence="9">
    <location>
        <begin position="203"/>
        <end position="217"/>
    </location>
</feature>
<feature type="compositionally biased region" description="Low complexity" evidence="9">
    <location>
        <begin position="316"/>
        <end position="355"/>
    </location>
</feature>
<dbReference type="KEGG" id="apuu:APUU_30369S"/>
<dbReference type="Proteomes" id="UP000654913">
    <property type="component" value="Chromosome 3"/>
</dbReference>
<evidence type="ECO:0000256" key="8">
    <source>
        <dbReference type="ARBA" id="ARBA00023288"/>
    </source>
</evidence>
<feature type="region of interest" description="Disordered" evidence="9">
    <location>
        <begin position="193"/>
        <end position="261"/>
    </location>
</feature>
<sequence>MRTTSLVSVLPFLTMVQATGLWWGSDECYTAPDTINNECTEEQQAGFNWDSLDIGDFSSYGGLDFSGFACSSGFGGLRTRTFNEKCITGKVGKASAEKTSSGPSFSCGQGQSGFSIDKFHLFTSIEADVTISFGMPDGSTCNKVSKCSSAGTEVTNDQCGGAISVGFELPDHNEHDDCDLGIGSIGFLCGPGKPTFTPPAGTPSDTPTPGLPSSTPEAPTGTPIVSTPVVSVPTPTGSSPVTSTPVIPPTTSYPPGSSSVPSTISTVYSTSEVTITQCAPTVTNCPAESTQVTTSTIFVSTTWCPVTPTDTPSIPSGPGESTEVPPPVETESSDTPAPSTPVATTPAPTETPDVPGATTPVIPTSVDAGSSSVPPSGDMTTTIITYSTETYCPITDTVTSGESTFTTVTSGWSTTTLTMTTTVCGGCSVTDIPVPSPTDTPVAPTDTPVAPTDTPVAPTDTPGVPTGVNPTTTPVAPVTTPGASSPPDQTVTEVTYETVTTCPVTDTITTGGSTVVTTYTTTSTAILTSSSTISVPAATNPTSTPEAPVPTTSCPNVVPKCINTWLNLIPDCKSNSDITCFCPSSDFTDKVISCIQAWGASSDEVQSALSYMAGICANYVPENPGIITNVPSTITLTPPAAPTPTDVSPEQTESPAPTAPPCTTITYSTFTVTVPQVSFSTGTVTETAGAEAGGSTGVSPATVDLIPQAPADTTPTGSSGTGSTAIPNPWTTLSTGTPSPTSSPSPSQPLFTGAASSFRAPMTWLMALAVPVLAL</sequence>
<keyword evidence="5" id="KW-0325">Glycoprotein</keyword>
<reference evidence="12" key="1">
    <citation type="submission" date="2021-01" db="EMBL/GenBank/DDBJ databases">
        <authorList>
            <consortium name="Aspergillus puulaauensis MK2 genome sequencing consortium"/>
            <person name="Kazuki M."/>
            <person name="Futagami T."/>
        </authorList>
    </citation>
    <scope>NUCLEOTIDE SEQUENCE</scope>
    <source>
        <strain evidence="12">MK2</strain>
    </source>
</reference>
<keyword evidence="6 10" id="KW-0732">Signal</keyword>
<evidence type="ECO:0000256" key="2">
    <source>
        <dbReference type="ARBA" id="ARBA00004613"/>
    </source>
</evidence>
<feature type="compositionally biased region" description="Low complexity" evidence="9">
    <location>
        <begin position="219"/>
        <end position="245"/>
    </location>
</feature>
<dbReference type="OrthoDB" id="5431405at2759"/>
<evidence type="ECO:0000256" key="5">
    <source>
        <dbReference type="ARBA" id="ARBA00022622"/>
    </source>
</evidence>
<dbReference type="InterPro" id="IPR008427">
    <property type="entry name" value="Extracellular_membr_CFEM_dom"/>
</dbReference>
<evidence type="ECO:0000313" key="12">
    <source>
        <dbReference type="EMBL" id="BCS22144.1"/>
    </source>
</evidence>
<keyword evidence="8" id="KW-0449">Lipoprotein</keyword>
<dbReference type="GO" id="GO:0005576">
    <property type="term" value="C:extracellular region"/>
    <property type="evidence" value="ECO:0007669"/>
    <property type="project" value="UniProtKB-SubCell"/>
</dbReference>